<name>A0ACC3BAP5_9EURO</name>
<evidence type="ECO:0000313" key="1">
    <source>
        <dbReference type="EMBL" id="KAK1147520.1"/>
    </source>
</evidence>
<keyword evidence="2" id="KW-1185">Reference proteome</keyword>
<protein>
    <submittedName>
        <fullName evidence="1">Uncharacterized protein</fullName>
    </submittedName>
</protein>
<dbReference type="EMBL" id="JAOPJF010000011">
    <property type="protein sequence ID" value="KAK1147520.1"/>
    <property type="molecule type" value="Genomic_DNA"/>
</dbReference>
<evidence type="ECO:0000313" key="2">
    <source>
        <dbReference type="Proteomes" id="UP001177260"/>
    </source>
</evidence>
<accession>A0ACC3BAP5</accession>
<organism evidence="1 2">
    <name type="scientific">Aspergillus melleus</name>
    <dbReference type="NCBI Taxonomy" id="138277"/>
    <lineage>
        <taxon>Eukaryota</taxon>
        <taxon>Fungi</taxon>
        <taxon>Dikarya</taxon>
        <taxon>Ascomycota</taxon>
        <taxon>Pezizomycotina</taxon>
        <taxon>Eurotiomycetes</taxon>
        <taxon>Eurotiomycetidae</taxon>
        <taxon>Eurotiales</taxon>
        <taxon>Aspergillaceae</taxon>
        <taxon>Aspergillus</taxon>
        <taxon>Aspergillus subgen. Circumdati</taxon>
    </lineage>
</organism>
<sequence length="306" mass="33105">MSNKKDISPWQSILAGGAAGGTESLFTYPTEYLKTRQQLPTPGSTRQSLLTLLTSTIRHHGLRTLYTGSGVFCASNASKSAIRFFAFDSARKAMPTDPHGKVTPLGNMCAGLVAGIAEAVVVVTPGETIKTKMIDDRAGPRRYRSTAHGIGSIVSREGLPGLYRGVVPVTLKQSANAMVRFTSYNFILSQLAVITIGEGTQQQGWRKSMNTMVAGALAGVVTVYATMPFDTIKTRLQAGDARQRYTGSVDCLRSVVVKEGFSALWRGTTPRLVRLSVSGALSFSIYESVLQWTSQYTVPERRQEIA</sequence>
<proteinExistence type="predicted"/>
<reference evidence="1 2" key="1">
    <citation type="journal article" date="2023" name="ACS Omega">
        <title>Identification of the Neoaspergillic Acid Biosynthesis Gene Cluster by Establishing an In Vitro CRISPR-Ribonucleoprotein Genetic System in Aspergillus melleus.</title>
        <authorList>
            <person name="Yuan B."/>
            <person name="Grau M.F."/>
            <person name="Murata R.M."/>
            <person name="Torok T."/>
            <person name="Venkateswaran K."/>
            <person name="Stajich J.E."/>
            <person name="Wang C.C.C."/>
        </authorList>
    </citation>
    <scope>NUCLEOTIDE SEQUENCE [LARGE SCALE GENOMIC DNA]</scope>
    <source>
        <strain evidence="1 2">IMV 1140</strain>
    </source>
</reference>
<comment type="caution">
    <text evidence="1">The sequence shown here is derived from an EMBL/GenBank/DDBJ whole genome shotgun (WGS) entry which is preliminary data.</text>
</comment>
<dbReference type="Proteomes" id="UP001177260">
    <property type="component" value="Unassembled WGS sequence"/>
</dbReference>
<gene>
    <name evidence="1" type="ORF">N8T08_000861</name>
</gene>